<evidence type="ECO:0000256" key="6">
    <source>
        <dbReference type="ARBA" id="ARBA00023157"/>
    </source>
</evidence>
<dbReference type="CDD" id="cd13752">
    <property type="entry name" value="TGF_beta_INHB"/>
    <property type="match status" value="1"/>
</dbReference>
<dbReference type="PROSITE" id="PS00250">
    <property type="entry name" value="TGF_BETA_1"/>
    <property type="match status" value="1"/>
</dbReference>
<comment type="similarity">
    <text evidence="2 8">Belongs to the TGF-beta family.</text>
</comment>
<name>A0AAJ7L604_9ACAR</name>
<organism evidence="10 11">
    <name type="scientific">Galendromus occidentalis</name>
    <name type="common">western predatory mite</name>
    <dbReference type="NCBI Taxonomy" id="34638"/>
    <lineage>
        <taxon>Eukaryota</taxon>
        <taxon>Metazoa</taxon>
        <taxon>Ecdysozoa</taxon>
        <taxon>Arthropoda</taxon>
        <taxon>Chelicerata</taxon>
        <taxon>Arachnida</taxon>
        <taxon>Acari</taxon>
        <taxon>Parasitiformes</taxon>
        <taxon>Mesostigmata</taxon>
        <taxon>Gamasina</taxon>
        <taxon>Phytoseioidea</taxon>
        <taxon>Phytoseiidae</taxon>
        <taxon>Typhlodrominae</taxon>
        <taxon>Galendromus</taxon>
    </lineage>
</organism>
<dbReference type="GO" id="GO:0005125">
    <property type="term" value="F:cytokine activity"/>
    <property type="evidence" value="ECO:0007669"/>
    <property type="project" value="TreeGrafter"/>
</dbReference>
<comment type="subcellular location">
    <subcellularLocation>
        <location evidence="1">Secreted</location>
    </subcellularLocation>
</comment>
<dbReference type="GO" id="GO:0005615">
    <property type="term" value="C:extracellular space"/>
    <property type="evidence" value="ECO:0007669"/>
    <property type="project" value="TreeGrafter"/>
</dbReference>
<evidence type="ECO:0000259" key="9">
    <source>
        <dbReference type="PROSITE" id="PS51362"/>
    </source>
</evidence>
<dbReference type="SMART" id="SM00204">
    <property type="entry name" value="TGFB"/>
    <property type="match status" value="1"/>
</dbReference>
<evidence type="ECO:0000256" key="7">
    <source>
        <dbReference type="ARBA" id="ARBA00023180"/>
    </source>
</evidence>
<keyword evidence="4" id="KW-0732">Signal</keyword>
<dbReference type="GeneID" id="108864200"/>
<dbReference type="FunFam" id="2.10.90.10:FF:000001">
    <property type="entry name" value="Bone morphogenetic protein 4"/>
    <property type="match status" value="1"/>
</dbReference>
<dbReference type="InterPro" id="IPR029034">
    <property type="entry name" value="Cystine-knot_cytokine"/>
</dbReference>
<dbReference type="AlphaFoldDB" id="A0AAJ7L604"/>
<proteinExistence type="inferred from homology"/>
<reference evidence="11" key="1">
    <citation type="submission" date="2025-08" db="UniProtKB">
        <authorList>
            <consortium name="RefSeq"/>
        </authorList>
    </citation>
    <scope>IDENTIFICATION</scope>
</reference>
<dbReference type="SUPFAM" id="SSF57501">
    <property type="entry name" value="Cystine-knot cytokines"/>
    <property type="match status" value="1"/>
</dbReference>
<dbReference type="InterPro" id="IPR015615">
    <property type="entry name" value="TGF-beta-rel"/>
</dbReference>
<keyword evidence="10" id="KW-1185">Reference proteome</keyword>
<accession>A0AAJ7L604</accession>
<dbReference type="Proteomes" id="UP000694867">
    <property type="component" value="Unplaced"/>
</dbReference>
<keyword evidence="3" id="KW-0964">Secreted</keyword>
<dbReference type="InterPro" id="IPR001839">
    <property type="entry name" value="TGF-b_C"/>
</dbReference>
<dbReference type="KEGG" id="goe:108864200"/>
<keyword evidence="6" id="KW-1015">Disulfide bond</keyword>
<dbReference type="Pfam" id="PF00019">
    <property type="entry name" value="TGF_beta"/>
    <property type="match status" value="1"/>
</dbReference>
<keyword evidence="5 8" id="KW-0339">Growth factor</keyword>
<feature type="domain" description="TGF-beta family profile" evidence="9">
    <location>
        <begin position="101"/>
        <end position="224"/>
    </location>
</feature>
<dbReference type="Gene3D" id="2.10.90.10">
    <property type="entry name" value="Cystine-knot cytokines"/>
    <property type="match status" value="1"/>
</dbReference>
<dbReference type="PANTHER" id="PTHR11848:SF309">
    <property type="entry name" value="INHIBIN BETA CHAIN"/>
    <property type="match status" value="1"/>
</dbReference>
<evidence type="ECO:0000256" key="5">
    <source>
        <dbReference type="ARBA" id="ARBA00023030"/>
    </source>
</evidence>
<evidence type="ECO:0000256" key="1">
    <source>
        <dbReference type="ARBA" id="ARBA00004613"/>
    </source>
</evidence>
<sequence length="224" mass="25361">MGLASAIRLGLGESLLVSIIPSDLSTGSNSTELVLLKTSRVDRNQQFVALDITDRVARWLRKGKKLRLLVDCIGCHQFAIEATTGPTIDIRVDKSSDASFRRRRQRFRAIPRSEPTCINGQGCCMKSLYIDFRKLGWDSWIIAPTGYDAKYCQGNCSNIPRTPDTFSTHYSYILDRYRRKVNLRDPACCVPIRLRPMSLLYHDNRGRIVKSDVPNMIVDECGCV</sequence>
<dbReference type="PRINTS" id="PR00669">
    <property type="entry name" value="INHIBINA"/>
</dbReference>
<evidence type="ECO:0000313" key="10">
    <source>
        <dbReference type="Proteomes" id="UP000694867"/>
    </source>
</evidence>
<keyword evidence="7" id="KW-0325">Glycoprotein</keyword>
<evidence type="ECO:0000256" key="8">
    <source>
        <dbReference type="RuleBase" id="RU000354"/>
    </source>
</evidence>
<protein>
    <submittedName>
        <fullName evidence="11">Inhibin beta chain</fullName>
    </submittedName>
</protein>
<dbReference type="GO" id="GO:0008083">
    <property type="term" value="F:growth factor activity"/>
    <property type="evidence" value="ECO:0007669"/>
    <property type="project" value="UniProtKB-KW"/>
</dbReference>
<dbReference type="PANTHER" id="PTHR11848">
    <property type="entry name" value="TGF-BETA FAMILY"/>
    <property type="match status" value="1"/>
</dbReference>
<dbReference type="InterPro" id="IPR017948">
    <property type="entry name" value="TGFb_CS"/>
</dbReference>
<evidence type="ECO:0000256" key="3">
    <source>
        <dbReference type="ARBA" id="ARBA00022525"/>
    </source>
</evidence>
<evidence type="ECO:0000256" key="2">
    <source>
        <dbReference type="ARBA" id="ARBA00006656"/>
    </source>
</evidence>
<evidence type="ECO:0000256" key="4">
    <source>
        <dbReference type="ARBA" id="ARBA00022729"/>
    </source>
</evidence>
<dbReference type="PROSITE" id="PS51362">
    <property type="entry name" value="TGF_BETA_2"/>
    <property type="match status" value="1"/>
</dbReference>
<dbReference type="RefSeq" id="XP_018494870.1">
    <property type="nucleotide sequence ID" value="XM_018639354.1"/>
</dbReference>
<gene>
    <name evidence="11" type="primary">LOC108864200</name>
</gene>
<evidence type="ECO:0000313" key="11">
    <source>
        <dbReference type="RefSeq" id="XP_018494870.1"/>
    </source>
</evidence>